<organism evidence="1 2">
    <name type="scientific">Candida boidinii</name>
    <name type="common">Yeast</name>
    <dbReference type="NCBI Taxonomy" id="5477"/>
    <lineage>
        <taxon>Eukaryota</taxon>
        <taxon>Fungi</taxon>
        <taxon>Dikarya</taxon>
        <taxon>Ascomycota</taxon>
        <taxon>Saccharomycotina</taxon>
        <taxon>Pichiomycetes</taxon>
        <taxon>Pichiales</taxon>
        <taxon>Pichiaceae</taxon>
        <taxon>Ogataea</taxon>
        <taxon>Ogataea/Candida clade</taxon>
    </lineage>
</organism>
<evidence type="ECO:0000313" key="2">
    <source>
        <dbReference type="Proteomes" id="UP001165101"/>
    </source>
</evidence>
<dbReference type="Proteomes" id="UP001165101">
    <property type="component" value="Unassembled WGS sequence"/>
</dbReference>
<evidence type="ECO:0000313" key="1">
    <source>
        <dbReference type="EMBL" id="GME87287.1"/>
    </source>
</evidence>
<reference evidence="1" key="1">
    <citation type="submission" date="2023-04" db="EMBL/GenBank/DDBJ databases">
        <title>Candida boidinii NBRC 1967.</title>
        <authorList>
            <person name="Ichikawa N."/>
            <person name="Sato H."/>
            <person name="Tonouchi N."/>
        </authorList>
    </citation>
    <scope>NUCLEOTIDE SEQUENCE</scope>
    <source>
        <strain evidence="1">NBRC 1967</strain>
    </source>
</reference>
<dbReference type="EMBL" id="BSXV01000070">
    <property type="protein sequence ID" value="GME87287.1"/>
    <property type="molecule type" value="Genomic_DNA"/>
</dbReference>
<name>A0ACB5TFC0_CANBO</name>
<accession>A0ACB5TFC0</accession>
<proteinExistence type="predicted"/>
<protein>
    <submittedName>
        <fullName evidence="1">Unnamed protein product</fullName>
    </submittedName>
</protein>
<gene>
    <name evidence="1" type="ORF">Cboi01_000028700</name>
</gene>
<keyword evidence="2" id="KW-1185">Reference proteome</keyword>
<comment type="caution">
    <text evidence="1">The sequence shown here is derived from an EMBL/GenBank/DDBJ whole genome shotgun (WGS) entry which is preliminary data.</text>
</comment>
<sequence>MSWIFGGSQKKQISPEEEQKIKDENLKQQLGFDPNAISDISTILKNQTLDASSLHPLAGLDKELEYLDLEDEQLSQLEGTGNGILPSRGWTDDLCYGTGAVYVLGLGVGGGYGFLQGLKNIPQPKVDPITNELRPVPFKLKLNTILNTVTKHGPYTGNSAGVLAMTYNLVDAILDNVRGKHDDLNSLAAGFVSGAIFKSSAGIKPMGISAGLMTVMAAAWCGFKRAIN</sequence>